<dbReference type="RefSeq" id="WP_154715760.1">
    <property type="nucleotide sequence ID" value="NZ_LT837803.1"/>
</dbReference>
<evidence type="ECO:0000256" key="1">
    <source>
        <dbReference type="ARBA" id="ARBA00022679"/>
    </source>
</evidence>
<organism evidence="2 3">
    <name type="scientific">Sterolibacterium denitrificans</name>
    <dbReference type="NCBI Taxonomy" id="157592"/>
    <lineage>
        <taxon>Bacteria</taxon>
        <taxon>Pseudomonadati</taxon>
        <taxon>Pseudomonadota</taxon>
        <taxon>Betaproteobacteria</taxon>
        <taxon>Nitrosomonadales</taxon>
        <taxon>Sterolibacteriaceae</taxon>
        <taxon>Sterolibacterium</taxon>
    </lineage>
</organism>
<keyword evidence="3" id="KW-1185">Reference proteome</keyword>
<keyword evidence="1 2" id="KW-0808">Transferase</keyword>
<dbReference type="Proteomes" id="UP000242886">
    <property type="component" value="Chromosome SDENCHOL"/>
</dbReference>
<dbReference type="Gene3D" id="3.30.1540.10">
    <property type="entry name" value="formyl-coa transferase, domain 3"/>
    <property type="match status" value="1"/>
</dbReference>
<dbReference type="AlphaFoldDB" id="A0A7Z7HP12"/>
<dbReference type="GO" id="GO:0033608">
    <property type="term" value="F:formyl-CoA transferase activity"/>
    <property type="evidence" value="ECO:0007669"/>
    <property type="project" value="UniProtKB-EC"/>
</dbReference>
<name>A0A7Z7HP12_9PROT</name>
<evidence type="ECO:0000313" key="3">
    <source>
        <dbReference type="Proteomes" id="UP000242886"/>
    </source>
</evidence>
<accession>A0A7Z7HP12</accession>
<dbReference type="Gene3D" id="3.40.50.10540">
    <property type="entry name" value="Crotonobetainyl-coa:carnitine coa-transferase, domain 1"/>
    <property type="match status" value="1"/>
</dbReference>
<dbReference type="InterPro" id="IPR044855">
    <property type="entry name" value="CoA-Trfase_III_dom3_sf"/>
</dbReference>
<proteinExistence type="predicted"/>
<dbReference type="InterPro" id="IPR023606">
    <property type="entry name" value="CoA-Trfase_III_dom_1_sf"/>
</dbReference>
<protein>
    <submittedName>
        <fullName evidence="2">Formyl-CoA transferase</fullName>
        <ecNumber evidence="2">2.8.3.16</ecNumber>
    </submittedName>
</protein>
<gene>
    <name evidence="2" type="ORF">SDENCHOL_10337</name>
</gene>
<dbReference type="EMBL" id="LT837803">
    <property type="protein sequence ID" value="SMB21471.1"/>
    <property type="molecule type" value="Genomic_DNA"/>
</dbReference>
<dbReference type="InterPro" id="IPR050483">
    <property type="entry name" value="CoA-transferase_III_domain"/>
</dbReference>
<dbReference type="PANTHER" id="PTHR48207">
    <property type="entry name" value="SUCCINATE--HYDROXYMETHYLGLUTARATE COA-TRANSFERASE"/>
    <property type="match status" value="1"/>
</dbReference>
<dbReference type="EC" id="2.8.3.16" evidence="2"/>
<dbReference type="SUPFAM" id="SSF89796">
    <property type="entry name" value="CoA-transferase family III (CaiB/BaiF)"/>
    <property type="match status" value="1"/>
</dbReference>
<dbReference type="PANTHER" id="PTHR48207:SF3">
    <property type="entry name" value="SUCCINATE--HYDROXYMETHYLGLUTARATE COA-TRANSFERASE"/>
    <property type="match status" value="1"/>
</dbReference>
<reference evidence="2" key="1">
    <citation type="submission" date="2017-03" db="EMBL/GenBank/DDBJ databases">
        <authorList>
            <consortium name="AG Boll"/>
        </authorList>
    </citation>
    <scope>NUCLEOTIDE SEQUENCE [LARGE SCALE GENOMIC DNA]</scope>
    <source>
        <strain evidence="2">Chol</strain>
    </source>
</reference>
<dbReference type="InterPro" id="IPR003673">
    <property type="entry name" value="CoA-Trfase_fam_III"/>
</dbReference>
<dbReference type="Pfam" id="PF02515">
    <property type="entry name" value="CoA_transf_3"/>
    <property type="match status" value="1"/>
</dbReference>
<sequence>MTTLAALHGVRVLELGEGVSAAFCAKLFADYGAEVLKVEKPGCGDVTRHWGPYPGDLPHLEKSGTYFCLNTSKQGITLDLGTTRGQEIVKALLADVDVLIENNAPARMKAWGLDYATLAAIKPELIMISLTPFGQSGPYADWKGYDLNAFHLTGAGSRYCGRMGEAPLEQGTHAADYFGAYVAATWGMAAVFGVEQSGGEHIDVSCAEAVAALFVGGQNIGACAQNGYVGKRTGVGMPLAAPATILPCKDGYVWMLALEKGQWRGLVRAMGDPEWARLDLFDDMFERAQNADLIYSMMDEWLRAHTKQEIMDLCQQHGCPSTAVYDIRDAGDHPHLRERGYLVELEHPVIGRAVTLGAPVRLPDAPGGPREAAPLLGQHNADVFRERLGLGAAEIAALERAGTI</sequence>
<evidence type="ECO:0000313" key="2">
    <source>
        <dbReference type="EMBL" id="SMB21471.1"/>
    </source>
</evidence>